<reference evidence="1" key="1">
    <citation type="journal article" date="2021" name="Genome Biol. Evol.">
        <title>Mitochondrial genome evolution in pelagophyte algae.</title>
        <authorList>
            <person name="Sibbald S.J."/>
            <person name="Lawton M."/>
            <person name="Archibald J.M."/>
        </authorList>
    </citation>
    <scope>NUCLEOTIDE SEQUENCE</scope>
    <source>
        <strain evidence="1">CCMP1510</strain>
    </source>
</reference>
<accession>A0A7U0KSH7</accession>
<dbReference type="AlphaFoldDB" id="A0A7U0KSH7"/>
<dbReference type="GeneID" id="67154305"/>
<geneLocation type="mitochondrion" evidence="1"/>
<keyword evidence="1" id="KW-0496">Mitochondrion</keyword>
<protein>
    <submittedName>
        <fullName evidence="1">Uncharacterized protein</fullName>
    </submittedName>
</protein>
<sequence length="460" mass="53190">MTLKKKDTEKSVIKKKNVALSAAAAATSEKKVPLKNLNDSLKKKDTETSVIKKKNVALSAAAAATSEKKVPLKNLNDSLKKKVTVIDFDFNVDPLSQSKKEAIKTSFMGKENLALSAADTAVKAAKVRFIEELEKFVNLGTLRSLARATSKEVPSEYYLNIMLKAKRKDYKRTVINKENVGLSAKMPARVILKKAHFKNLNDFITCKKAFCKLFKEKAFFEWFKTFSANPLNFCFDRLSLYRLCSDHGIRPADLYLLLVEARLPTLKKCFGDETTKLLWKVILTHKERIKNTKFYTGPDTEVKKTRGLSFTSFIDGTEKCGYSYNDFGATDDLGIVIRRDMAMGREDIIEFKSLQEHFVKKDLFCELFRKNVFCELFAMYAQDPSNFDFNKLDVWSGPELFQRYKPTWEDVWVIMLDARFETLKKIFGFERAYFYREDLKLERFNMIHFDVPNSEKNMWF</sequence>
<name>A0A7U0KSH7_9STRA</name>
<gene>
    <name evidence="1" type="primary">orf460</name>
</gene>
<organism evidence="1">
    <name type="scientific">Aureoumbra lagunensis</name>
    <dbReference type="NCBI Taxonomy" id="44058"/>
    <lineage>
        <taxon>Eukaryota</taxon>
        <taxon>Sar</taxon>
        <taxon>Stramenopiles</taxon>
        <taxon>Ochrophyta</taxon>
        <taxon>Pelagophyceae</taxon>
        <taxon>Pelagomonadales</taxon>
        <taxon>Aureoumbra</taxon>
    </lineage>
</organism>
<evidence type="ECO:0000313" key="1">
    <source>
        <dbReference type="EMBL" id="QQW50404.1"/>
    </source>
</evidence>
<dbReference type="EMBL" id="MW438350">
    <property type="protein sequence ID" value="QQW50404.1"/>
    <property type="molecule type" value="Genomic_DNA"/>
</dbReference>
<dbReference type="RefSeq" id="YP_010152756.1">
    <property type="nucleotide sequence ID" value="NC_057169.1"/>
</dbReference>
<proteinExistence type="predicted"/>